<sequence length="518" mass="55386">MLHLINLLLQHLTSSSKPTTTFSSRSSSGFSSTIPSTSTSSFKPSGFSSSPSKSTSTSVIWYLTSTVSCTACHEPCSIDKYSCYGDNCVSGTVTVSTTPYGTQSRVDYPASCYTGGLTFPTGTPALAPTASLKYDWSFESESCYTPCGPCQTETYFCESDLCSLSYAPKTITQASPYIPSTTFTSGSQCTPGFITPPARTTGTEPYPYTYHLFYDYDCTLPCGPCSNVTVQCSNTQCSYDDTTFYGTPGGDDTLVTPTSCPKTTQVSSTTHSSTTHLSATYSSENSTSSTSTTAFQWGFETTLGCNECREPCSVNQYKCYGTICTYGTSTITTTQNLGTSTTQAPYYASSCFTGGLTFPTGSPNAEPTQSLKYDWTFESESCYTPCGPCQTDTYFCEGDSCSLTYIPKTITQTSPYIPSTTFTSGSQCTPGFITPPARTTSTEKYPYTYHLFYDYDCTLPCGPCSTATVQCSNTQCSYDGTTFYGTPAGDNTFVAPTSCPKTTSKPTTSSQAKASASS</sequence>
<dbReference type="EMBL" id="BSXS01008418">
    <property type="protein sequence ID" value="GME92409.1"/>
    <property type="molecule type" value="Genomic_DNA"/>
</dbReference>
<accession>A0ACB5TPB9</accession>
<reference evidence="1" key="1">
    <citation type="submission" date="2023-04" db="EMBL/GenBank/DDBJ databases">
        <title>Ambrosiozyma monospora NBRC 10751.</title>
        <authorList>
            <person name="Ichikawa N."/>
            <person name="Sato H."/>
            <person name="Tonouchi N."/>
        </authorList>
    </citation>
    <scope>NUCLEOTIDE SEQUENCE</scope>
    <source>
        <strain evidence="1">NBRC 10751</strain>
    </source>
</reference>
<keyword evidence="2" id="KW-1185">Reference proteome</keyword>
<evidence type="ECO:0000313" key="1">
    <source>
        <dbReference type="EMBL" id="GME92409.1"/>
    </source>
</evidence>
<dbReference type="Proteomes" id="UP001165064">
    <property type="component" value="Unassembled WGS sequence"/>
</dbReference>
<gene>
    <name evidence="1" type="ORF">Amon02_000906100</name>
</gene>
<organism evidence="1 2">
    <name type="scientific">Ambrosiozyma monospora</name>
    <name type="common">Yeast</name>
    <name type="synonym">Endomycopsis monosporus</name>
    <dbReference type="NCBI Taxonomy" id="43982"/>
    <lineage>
        <taxon>Eukaryota</taxon>
        <taxon>Fungi</taxon>
        <taxon>Dikarya</taxon>
        <taxon>Ascomycota</taxon>
        <taxon>Saccharomycotina</taxon>
        <taxon>Pichiomycetes</taxon>
        <taxon>Pichiales</taxon>
        <taxon>Pichiaceae</taxon>
        <taxon>Ambrosiozyma</taxon>
    </lineage>
</organism>
<evidence type="ECO:0000313" key="2">
    <source>
        <dbReference type="Proteomes" id="UP001165064"/>
    </source>
</evidence>
<proteinExistence type="predicted"/>
<comment type="caution">
    <text evidence="1">The sequence shown here is derived from an EMBL/GenBank/DDBJ whole genome shotgun (WGS) entry which is preliminary data.</text>
</comment>
<name>A0ACB5TPB9_AMBMO</name>
<protein>
    <submittedName>
        <fullName evidence="1">Unnamed protein product</fullName>
    </submittedName>
</protein>